<sequence length="140" mass="15377">MIGNAIVDGYFPPAATQRSLESQGLSHELTVSQYERMVKPLEYEFTGTTAPAHHGPLKREEANAVEANAQVVRGIADADTFGRSGLGHWLGEDLQTALADEIATIEEQYDGKRRDEEIAALLADEVSTDEVTITIQTWYV</sequence>
<dbReference type="Proteomes" id="UP001596383">
    <property type="component" value="Unassembled WGS sequence"/>
</dbReference>
<proteinExistence type="predicted"/>
<reference evidence="1 2" key="1">
    <citation type="journal article" date="2019" name="Int. J. Syst. Evol. Microbiol.">
        <title>The Global Catalogue of Microorganisms (GCM) 10K type strain sequencing project: providing services to taxonomists for standard genome sequencing and annotation.</title>
        <authorList>
            <consortium name="The Broad Institute Genomics Platform"/>
            <consortium name="The Broad Institute Genome Sequencing Center for Infectious Disease"/>
            <person name="Wu L."/>
            <person name="Ma J."/>
        </authorList>
    </citation>
    <scope>NUCLEOTIDE SEQUENCE [LARGE SCALE GENOMIC DNA]</scope>
    <source>
        <strain evidence="1 2">LMG 29247</strain>
    </source>
</reference>
<dbReference type="Pfam" id="PF23955">
    <property type="entry name" value="DUF7284"/>
    <property type="match status" value="1"/>
</dbReference>
<dbReference type="EMBL" id="JBHSWV010000768">
    <property type="protein sequence ID" value="MFC6769513.1"/>
    <property type="molecule type" value="Genomic_DNA"/>
</dbReference>
<accession>A0ABD5SWA4</accession>
<name>A0ABD5SWA4_9EURY</name>
<protein>
    <submittedName>
        <fullName evidence="1">Uncharacterized protein</fullName>
    </submittedName>
</protein>
<dbReference type="RefSeq" id="WP_273742153.1">
    <property type="nucleotide sequence ID" value="NZ_JBHSWV010000768.1"/>
</dbReference>
<evidence type="ECO:0000313" key="1">
    <source>
        <dbReference type="EMBL" id="MFC6769513.1"/>
    </source>
</evidence>
<comment type="caution">
    <text evidence="1">The sequence shown here is derived from an EMBL/GenBank/DDBJ whole genome shotgun (WGS) entry which is preliminary data.</text>
</comment>
<evidence type="ECO:0000313" key="2">
    <source>
        <dbReference type="Proteomes" id="UP001596383"/>
    </source>
</evidence>
<gene>
    <name evidence="1" type="ORF">ACFQE6_32110</name>
</gene>
<organism evidence="1 2">
    <name type="scientific">Natrinema soli</name>
    <dbReference type="NCBI Taxonomy" id="1930624"/>
    <lineage>
        <taxon>Archaea</taxon>
        <taxon>Methanobacteriati</taxon>
        <taxon>Methanobacteriota</taxon>
        <taxon>Stenosarchaea group</taxon>
        <taxon>Halobacteria</taxon>
        <taxon>Halobacteriales</taxon>
        <taxon>Natrialbaceae</taxon>
        <taxon>Natrinema</taxon>
    </lineage>
</organism>
<dbReference type="InterPro" id="IPR055708">
    <property type="entry name" value="DUF7284"/>
</dbReference>
<dbReference type="AlphaFoldDB" id="A0ABD5SWA4"/>
<keyword evidence="2" id="KW-1185">Reference proteome</keyword>